<comment type="caution">
    <text evidence="2">The sequence shown here is derived from an EMBL/GenBank/DDBJ whole genome shotgun (WGS) entry which is preliminary data.</text>
</comment>
<dbReference type="Gene3D" id="2.60.120.10">
    <property type="entry name" value="Jelly Rolls"/>
    <property type="match status" value="1"/>
</dbReference>
<dbReference type="SUPFAM" id="SSF51182">
    <property type="entry name" value="RmlC-like cupins"/>
    <property type="match status" value="1"/>
</dbReference>
<dbReference type="OrthoDB" id="9791759at2"/>
<dbReference type="InterPro" id="IPR014500">
    <property type="entry name" value="UCP019307_cupin"/>
</dbReference>
<dbReference type="CDD" id="cd02219">
    <property type="entry name" value="cupin_YjlB-like"/>
    <property type="match status" value="1"/>
</dbReference>
<dbReference type="AlphaFoldDB" id="A0A365KAL8"/>
<dbReference type="Pfam" id="PF07883">
    <property type="entry name" value="Cupin_2"/>
    <property type="match status" value="1"/>
</dbReference>
<dbReference type="InterPro" id="IPR014710">
    <property type="entry name" value="RmlC-like_jellyroll"/>
</dbReference>
<dbReference type="RefSeq" id="WP_112231026.1">
    <property type="nucleotide sequence ID" value="NZ_QLZQ01000001.1"/>
</dbReference>
<sequence length="165" mass="17946">MKDAQFFHFKDDGAIPNNPALPAVLYPGAFSGEPGRIEQAFQQHGWGNTWQGGLFGYHHYHSNTHEALGVVSGSARLQLGGESGEEVEVKAGDVCVLPAGTGHKRLWASEDFRIVGAYPGGVEYNLKTGEPDERPYVLEDIRNTPLPKSDPVYGDVGPLLSEWKA</sequence>
<evidence type="ECO:0000313" key="3">
    <source>
        <dbReference type="Proteomes" id="UP000251869"/>
    </source>
</evidence>
<keyword evidence="3" id="KW-1185">Reference proteome</keyword>
<dbReference type="InterPro" id="IPR011051">
    <property type="entry name" value="RmlC_Cupin_sf"/>
</dbReference>
<accession>A0A365KAL8</accession>
<dbReference type="PANTHER" id="PTHR36448">
    <property type="entry name" value="BLR7373 PROTEIN"/>
    <property type="match status" value="1"/>
</dbReference>
<evidence type="ECO:0000259" key="1">
    <source>
        <dbReference type="Pfam" id="PF07883"/>
    </source>
</evidence>
<organism evidence="2 3">
    <name type="scientific">Planococcus maitriensis</name>
    <dbReference type="NCBI Taxonomy" id="221799"/>
    <lineage>
        <taxon>Bacteria</taxon>
        <taxon>Bacillati</taxon>
        <taxon>Bacillota</taxon>
        <taxon>Bacilli</taxon>
        <taxon>Bacillales</taxon>
        <taxon>Caryophanaceae</taxon>
        <taxon>Planococcus</taxon>
    </lineage>
</organism>
<feature type="domain" description="Cupin type-2" evidence="1">
    <location>
        <begin position="52"/>
        <end position="105"/>
    </location>
</feature>
<dbReference type="EMBL" id="QLZQ01000001">
    <property type="protein sequence ID" value="RAZ69812.1"/>
    <property type="molecule type" value="Genomic_DNA"/>
</dbReference>
<dbReference type="PIRSF" id="PIRSF019307">
    <property type="entry name" value="UCP019307"/>
    <property type="match status" value="1"/>
</dbReference>
<dbReference type="InterPro" id="IPR047121">
    <property type="entry name" value="YjiB-like"/>
</dbReference>
<proteinExistence type="predicted"/>
<dbReference type="PANTHER" id="PTHR36448:SF2">
    <property type="entry name" value="CUPIN TYPE-1 DOMAIN-CONTAINING PROTEIN"/>
    <property type="match status" value="1"/>
</dbReference>
<dbReference type="Proteomes" id="UP000251869">
    <property type="component" value="Unassembled WGS sequence"/>
</dbReference>
<name>A0A365KAL8_9BACL</name>
<protein>
    <recommendedName>
        <fullName evidence="1">Cupin type-2 domain-containing protein</fullName>
    </recommendedName>
</protein>
<dbReference type="InterPro" id="IPR013096">
    <property type="entry name" value="Cupin_2"/>
</dbReference>
<gene>
    <name evidence="2" type="ORF">DP119_03890</name>
</gene>
<reference evidence="2 3" key="1">
    <citation type="submission" date="2018-06" db="EMBL/GenBank/DDBJ databases">
        <title>The draft genome sequences of strains SCU63 and S1.</title>
        <authorList>
            <person name="Gan L."/>
        </authorList>
    </citation>
    <scope>NUCLEOTIDE SEQUENCE [LARGE SCALE GENOMIC DNA]</scope>
    <source>
        <strain evidence="2 3">S1</strain>
    </source>
</reference>
<evidence type="ECO:0000313" key="2">
    <source>
        <dbReference type="EMBL" id="RAZ69812.1"/>
    </source>
</evidence>